<gene>
    <name evidence="1" type="ORF">OF897_07015</name>
</gene>
<dbReference type="Proteomes" id="UP001073122">
    <property type="component" value="Unassembled WGS sequence"/>
</dbReference>
<keyword evidence="2" id="KW-1185">Reference proteome</keyword>
<proteinExistence type="predicted"/>
<protein>
    <recommendedName>
        <fullName evidence="3">Lipoprotein</fullName>
    </recommendedName>
</protein>
<evidence type="ECO:0000313" key="1">
    <source>
        <dbReference type="EMBL" id="MCX8523671.1"/>
    </source>
</evidence>
<evidence type="ECO:0008006" key="3">
    <source>
        <dbReference type="Google" id="ProtNLM"/>
    </source>
</evidence>
<sequence length="209" mass="24814">MRSYITILFLFLLACNKSSRNTNQSFNLKNKSEQKIEFTEIGNKNLPLFNFPKRWYVQVYDEAPPMNREDSANQKKMEQLDFFDEVKCKIINKNKYNEILMNKKEKLDSLFLIDSISIANRRLLYIKYYKTLNYDSSPKEKGIDILIYDKNRLVKRINAYSNKSYPYAVEKKVGYLDKSGILYTKTFEIDEEGVSYVKSEKINCNDFLK</sequence>
<accession>A0ABT3XNF5</accession>
<comment type="caution">
    <text evidence="1">The sequence shown here is derived from an EMBL/GenBank/DDBJ whole genome shotgun (WGS) entry which is preliminary data.</text>
</comment>
<dbReference type="PROSITE" id="PS51257">
    <property type="entry name" value="PROKAR_LIPOPROTEIN"/>
    <property type="match status" value="1"/>
</dbReference>
<dbReference type="RefSeq" id="WP_267264980.1">
    <property type="nucleotide sequence ID" value="NZ_JAOVZW010000008.1"/>
</dbReference>
<evidence type="ECO:0000313" key="2">
    <source>
        <dbReference type="Proteomes" id="UP001073122"/>
    </source>
</evidence>
<name>A0ABT3XNF5_9FLAO</name>
<reference evidence="1" key="1">
    <citation type="submission" date="2022-10" db="EMBL/GenBank/DDBJ databases">
        <title>Chryseobacterium sp. nov., a novel bacterial species.</title>
        <authorList>
            <person name="Cao Y."/>
        </authorList>
    </citation>
    <scope>NUCLEOTIDE SEQUENCE</scope>
    <source>
        <strain evidence="1">CCTCC AB2015118</strain>
    </source>
</reference>
<dbReference type="EMBL" id="JAOVZW010000008">
    <property type="protein sequence ID" value="MCX8523671.1"/>
    <property type="molecule type" value="Genomic_DNA"/>
</dbReference>
<organism evidence="1 2">
    <name type="scientific">Chryseobacterium formosus</name>
    <dbReference type="NCBI Taxonomy" id="1537363"/>
    <lineage>
        <taxon>Bacteria</taxon>
        <taxon>Pseudomonadati</taxon>
        <taxon>Bacteroidota</taxon>
        <taxon>Flavobacteriia</taxon>
        <taxon>Flavobacteriales</taxon>
        <taxon>Weeksellaceae</taxon>
        <taxon>Chryseobacterium group</taxon>
        <taxon>Chryseobacterium</taxon>
    </lineage>
</organism>